<keyword evidence="3" id="KW-0808">Transferase</keyword>
<evidence type="ECO:0000256" key="2">
    <source>
        <dbReference type="ARBA" id="ARBA00022527"/>
    </source>
</evidence>
<reference evidence="16 17" key="1">
    <citation type="submission" date="2024-11" db="EMBL/GenBank/DDBJ databases">
        <title>Chromosome-level genome assembly of Eucalyptus globulus Labill. provides insights into its genome evolution.</title>
        <authorList>
            <person name="Li X."/>
        </authorList>
    </citation>
    <scope>NUCLEOTIDE SEQUENCE [LARGE SCALE GENOMIC DNA]</scope>
    <source>
        <strain evidence="16">CL2024</strain>
        <tissue evidence="16">Fresh tender leaves</tissue>
    </source>
</reference>
<dbReference type="FunFam" id="2.60.120.430:FF:000003">
    <property type="entry name" value="FERONIA receptor-like kinase"/>
    <property type="match status" value="1"/>
</dbReference>
<evidence type="ECO:0000256" key="1">
    <source>
        <dbReference type="ARBA" id="ARBA00004479"/>
    </source>
</evidence>
<dbReference type="Proteomes" id="UP001634007">
    <property type="component" value="Unassembled WGS sequence"/>
</dbReference>
<evidence type="ECO:0000256" key="9">
    <source>
        <dbReference type="ARBA" id="ARBA00022989"/>
    </source>
</evidence>
<evidence type="ECO:0000256" key="8">
    <source>
        <dbReference type="ARBA" id="ARBA00022840"/>
    </source>
</evidence>
<evidence type="ECO:0000256" key="6">
    <source>
        <dbReference type="ARBA" id="ARBA00022741"/>
    </source>
</evidence>
<evidence type="ECO:0000259" key="15">
    <source>
        <dbReference type="PROSITE" id="PS50011"/>
    </source>
</evidence>
<accession>A0ABD3IYS5</accession>
<evidence type="ECO:0000256" key="11">
    <source>
        <dbReference type="ARBA" id="ARBA00023180"/>
    </source>
</evidence>
<comment type="subcellular location">
    <subcellularLocation>
        <location evidence="1">Membrane</location>
        <topology evidence="1">Single-pass type I membrane protein</topology>
    </subcellularLocation>
</comment>
<keyword evidence="4" id="KW-0812">Transmembrane</keyword>
<evidence type="ECO:0000256" key="10">
    <source>
        <dbReference type="ARBA" id="ARBA00023136"/>
    </source>
</evidence>
<dbReference type="Pfam" id="PF07714">
    <property type="entry name" value="PK_Tyr_Ser-Thr"/>
    <property type="match status" value="1"/>
</dbReference>
<dbReference type="Gene3D" id="2.60.120.430">
    <property type="entry name" value="Galactose-binding lectin"/>
    <property type="match status" value="2"/>
</dbReference>
<protein>
    <recommendedName>
        <fullName evidence="15">Protein kinase domain-containing protein</fullName>
    </recommendedName>
</protein>
<feature type="region of interest" description="Disordered" evidence="13">
    <location>
        <begin position="819"/>
        <end position="885"/>
    </location>
</feature>
<dbReference type="InterPro" id="IPR017441">
    <property type="entry name" value="Protein_kinase_ATP_BS"/>
</dbReference>
<dbReference type="AlphaFoldDB" id="A0ABD3IYS5"/>
<dbReference type="PANTHER" id="PTHR34590:SF15">
    <property type="entry name" value="PROTEIN KINASE DOMAIN-CONTAINING PROTEIN"/>
    <property type="match status" value="1"/>
</dbReference>
<keyword evidence="2" id="KW-0723">Serine/threonine-protein kinase</keyword>
<feature type="region of interest" description="Disordered" evidence="13">
    <location>
        <begin position="479"/>
        <end position="507"/>
    </location>
</feature>
<gene>
    <name evidence="16" type="ORF">ACJRO7_004385</name>
</gene>
<evidence type="ECO:0000256" key="14">
    <source>
        <dbReference type="SAM" id="SignalP"/>
    </source>
</evidence>
<keyword evidence="11" id="KW-0325">Glycoprotein</keyword>
<keyword evidence="6 12" id="KW-0547">Nucleotide-binding</keyword>
<sequence>MKSPLLLFIFISISLEALPVAGAYQPTDDITVDCGSSTSSTVGVRNWIGDAANRSDYTPIEKTPSSIIARANSSSPTVSGQVPYYTARISRSEFTYTFNVTAGRKFVRLHFFPSDYLNFRRVDSLFSVEAAGYNLLRNFSASPFSDYTSSPTFHKEFCLTVEADRILKIKFAPTPGNSDAYAFVNGIEVVSMPEGLYHNTAINSNEGTKLAGQTTRYTLGTTDALEAVKRLNVGVEAVKRLNVGGAFVDPADDTGMYRTWEADEAYVTSSVIGVLPVNTTIQLNYSEQVPNYTAPDRVYTTARTMGTHKRINLSYNLTWSVEVDTNFFYLVRLHFCEFQIEINKPLDRVFEIFMDSQLVEGRADVIKWSGKGVPVYRDFAVAPYDGGKKRANLSVALGALSNGSTLYSDAILNGLEIFKISNPGRNLAEPNPDPTPPASKASSSLSKAAKIAIVAGGTSGFTVLSLLAFFLYRRRNRAKDSTSSDGTSWWGPVSHATTKSTKTQGSSLPSDLCRHFSLAEIRAATNNFDKVFIIGVGGFGNVYKGYVDGGATPVAIKRLNQGSQQGLHEFRTEIEMLSQLRHLHLVSLIGFCKDAGEMILVYDYMARGTLSDHLYNTDNPPLPWKQRLEICIGAAWGLHYLHSGAKHTIIHRDVKTTNILLNEKWVAKVSDFGLSKVGTTSESKTHVSTAVKGTFGYLDPEYYRRQRLTDKSDVYSFGVVLFEVLCARPAVSRMAPMEQISLAEWAQSCCKSGSVEEMVDPHLKGAIALECLNKFCEIAMSCLQDEGAKRPSMNDVVWGLNFALQLQVSTELEVKDHAGVSVHDSDDSDHDAASIRGSGSDEAINTSDSDSGGWKSSRETATSTRSGSNDVCDETMTSYDSEKLP</sequence>
<dbReference type="Gene3D" id="1.10.510.10">
    <property type="entry name" value="Transferase(Phosphotransferase) domain 1"/>
    <property type="match status" value="1"/>
</dbReference>
<name>A0ABD3IYS5_EUCGL</name>
<dbReference type="InterPro" id="IPR001245">
    <property type="entry name" value="Ser-Thr/Tyr_kinase_cat_dom"/>
</dbReference>
<keyword evidence="9" id="KW-1133">Transmembrane helix</keyword>
<feature type="binding site" evidence="12">
    <location>
        <position position="557"/>
    </location>
    <ligand>
        <name>ATP</name>
        <dbReference type="ChEBI" id="CHEBI:30616"/>
    </ligand>
</feature>
<dbReference type="InterPro" id="IPR011009">
    <property type="entry name" value="Kinase-like_dom_sf"/>
</dbReference>
<keyword evidence="10" id="KW-0472">Membrane</keyword>
<dbReference type="SMART" id="SM00220">
    <property type="entry name" value="S_TKc"/>
    <property type="match status" value="1"/>
</dbReference>
<dbReference type="PROSITE" id="PS00108">
    <property type="entry name" value="PROTEIN_KINASE_ST"/>
    <property type="match status" value="1"/>
</dbReference>
<proteinExistence type="predicted"/>
<dbReference type="FunFam" id="1.10.510.10:FF:000252">
    <property type="entry name" value="Receptor-like protein kinase FERONIA"/>
    <property type="match status" value="1"/>
</dbReference>
<dbReference type="InterPro" id="IPR024788">
    <property type="entry name" value="Malectin-like_Carb-bd_dom"/>
</dbReference>
<dbReference type="GO" id="GO:0005524">
    <property type="term" value="F:ATP binding"/>
    <property type="evidence" value="ECO:0007669"/>
    <property type="project" value="UniProtKB-UniRule"/>
</dbReference>
<keyword evidence="17" id="KW-1185">Reference proteome</keyword>
<keyword evidence="5 14" id="KW-0732">Signal</keyword>
<evidence type="ECO:0000313" key="16">
    <source>
        <dbReference type="EMBL" id="KAL3719414.1"/>
    </source>
</evidence>
<feature type="domain" description="Protein kinase" evidence="15">
    <location>
        <begin position="528"/>
        <end position="803"/>
    </location>
</feature>
<feature type="chain" id="PRO_5044865561" description="Protein kinase domain-containing protein" evidence="14">
    <location>
        <begin position="24"/>
        <end position="885"/>
    </location>
</feature>
<dbReference type="PROSITE" id="PS50011">
    <property type="entry name" value="PROTEIN_KINASE_DOM"/>
    <property type="match status" value="1"/>
</dbReference>
<dbReference type="PANTHER" id="PTHR34590">
    <property type="entry name" value="OS03G0124300 PROTEIN-RELATED"/>
    <property type="match status" value="1"/>
</dbReference>
<dbReference type="FunFam" id="3.30.200.20:FF:000645">
    <property type="entry name" value="Receptor-like protein kinase FERONIA"/>
    <property type="match status" value="1"/>
</dbReference>
<dbReference type="InterPro" id="IPR008271">
    <property type="entry name" value="Ser/Thr_kinase_AS"/>
</dbReference>
<feature type="compositionally biased region" description="Polar residues" evidence="13">
    <location>
        <begin position="859"/>
        <end position="879"/>
    </location>
</feature>
<dbReference type="InterPro" id="IPR000719">
    <property type="entry name" value="Prot_kinase_dom"/>
</dbReference>
<dbReference type="InterPro" id="IPR045272">
    <property type="entry name" value="ANXUR1/2-like"/>
</dbReference>
<evidence type="ECO:0000313" key="17">
    <source>
        <dbReference type="Proteomes" id="UP001634007"/>
    </source>
</evidence>
<dbReference type="GO" id="GO:0010038">
    <property type="term" value="P:response to metal ion"/>
    <property type="evidence" value="ECO:0007669"/>
    <property type="project" value="UniProtKB-ARBA"/>
</dbReference>
<dbReference type="PROSITE" id="PS00107">
    <property type="entry name" value="PROTEIN_KINASE_ATP"/>
    <property type="match status" value="1"/>
</dbReference>
<evidence type="ECO:0000256" key="3">
    <source>
        <dbReference type="ARBA" id="ARBA00022679"/>
    </source>
</evidence>
<dbReference type="GO" id="GO:0004674">
    <property type="term" value="F:protein serine/threonine kinase activity"/>
    <property type="evidence" value="ECO:0007669"/>
    <property type="project" value="UniProtKB-KW"/>
</dbReference>
<dbReference type="Gene3D" id="3.30.200.20">
    <property type="entry name" value="Phosphorylase Kinase, domain 1"/>
    <property type="match status" value="1"/>
</dbReference>
<comment type="caution">
    <text evidence="16">The sequence shown here is derived from an EMBL/GenBank/DDBJ whole genome shotgun (WGS) entry which is preliminary data.</text>
</comment>
<evidence type="ECO:0000256" key="5">
    <source>
        <dbReference type="ARBA" id="ARBA00022729"/>
    </source>
</evidence>
<dbReference type="GO" id="GO:0016020">
    <property type="term" value="C:membrane"/>
    <property type="evidence" value="ECO:0007669"/>
    <property type="project" value="UniProtKB-SubCell"/>
</dbReference>
<keyword evidence="8 12" id="KW-0067">ATP-binding</keyword>
<dbReference type="Pfam" id="PF12819">
    <property type="entry name" value="Malectin_like"/>
    <property type="match status" value="1"/>
</dbReference>
<evidence type="ECO:0000256" key="7">
    <source>
        <dbReference type="ARBA" id="ARBA00022777"/>
    </source>
</evidence>
<evidence type="ECO:0000256" key="4">
    <source>
        <dbReference type="ARBA" id="ARBA00022692"/>
    </source>
</evidence>
<dbReference type="SUPFAM" id="SSF56112">
    <property type="entry name" value="Protein kinase-like (PK-like)"/>
    <property type="match status" value="1"/>
</dbReference>
<feature type="compositionally biased region" description="Polar residues" evidence="13">
    <location>
        <begin position="495"/>
        <end position="507"/>
    </location>
</feature>
<evidence type="ECO:0000256" key="12">
    <source>
        <dbReference type="PROSITE-ProRule" id="PRU10141"/>
    </source>
</evidence>
<dbReference type="EMBL" id="JBJKBG010000010">
    <property type="protein sequence ID" value="KAL3719414.1"/>
    <property type="molecule type" value="Genomic_DNA"/>
</dbReference>
<dbReference type="CDD" id="cd14066">
    <property type="entry name" value="STKc_IRAK"/>
    <property type="match status" value="1"/>
</dbReference>
<evidence type="ECO:0000256" key="13">
    <source>
        <dbReference type="SAM" id="MobiDB-lite"/>
    </source>
</evidence>
<dbReference type="FunFam" id="2.60.120.430:FF:000007">
    <property type="entry name" value="FERONIA receptor-like kinase"/>
    <property type="match status" value="1"/>
</dbReference>
<keyword evidence="7" id="KW-0418">Kinase</keyword>
<organism evidence="16 17">
    <name type="scientific">Eucalyptus globulus</name>
    <name type="common">Tasmanian blue gum</name>
    <dbReference type="NCBI Taxonomy" id="34317"/>
    <lineage>
        <taxon>Eukaryota</taxon>
        <taxon>Viridiplantae</taxon>
        <taxon>Streptophyta</taxon>
        <taxon>Embryophyta</taxon>
        <taxon>Tracheophyta</taxon>
        <taxon>Spermatophyta</taxon>
        <taxon>Magnoliopsida</taxon>
        <taxon>eudicotyledons</taxon>
        <taxon>Gunneridae</taxon>
        <taxon>Pentapetalae</taxon>
        <taxon>rosids</taxon>
        <taxon>malvids</taxon>
        <taxon>Myrtales</taxon>
        <taxon>Myrtaceae</taxon>
        <taxon>Myrtoideae</taxon>
        <taxon>Eucalypteae</taxon>
        <taxon>Eucalyptus</taxon>
    </lineage>
</organism>
<feature type="signal peptide" evidence="14">
    <location>
        <begin position="1"/>
        <end position="23"/>
    </location>
</feature>